<dbReference type="EMBL" id="CP150951">
    <property type="protein sequence ID" value="WZC48044.1"/>
    <property type="molecule type" value="Genomic_DNA"/>
</dbReference>
<evidence type="ECO:0000256" key="1">
    <source>
        <dbReference type="SAM" id="MobiDB-lite"/>
    </source>
</evidence>
<accession>A0ABZ2V6B8</accession>
<dbReference type="RefSeq" id="WP_341366163.1">
    <property type="nucleotide sequence ID" value="NZ_CP150951.2"/>
</dbReference>
<evidence type="ECO:0000313" key="3">
    <source>
        <dbReference type="Proteomes" id="UP001440612"/>
    </source>
</evidence>
<protein>
    <submittedName>
        <fullName evidence="2">Uncharacterized protein</fullName>
    </submittedName>
</protein>
<sequence>MLSYSFDIYQSSRTNGSRKATAATTSHDDDQDGDLIAIFRDQETADAVTSSPAVVRLFLEETGFGFSAPTGNPPAGYVRANNAVARRNLKSRIAKALSNNALERALDRAAADSSFDVRAFILSVVRVRKGIEPQQKTPRPAPAVQTRSEDAIVMPTDTATRVIPRRPGELQGRGIKSRLRPQQLHQKHA</sequence>
<proteinExistence type="predicted"/>
<evidence type="ECO:0000313" key="2">
    <source>
        <dbReference type="EMBL" id="WZC48044.1"/>
    </source>
</evidence>
<dbReference type="Proteomes" id="UP001440612">
    <property type="component" value="Chromosome"/>
</dbReference>
<name>A0ABZ2V6B8_9RHOB</name>
<gene>
    <name evidence="2" type="ORF">AABB29_14275</name>
</gene>
<reference evidence="3" key="1">
    <citation type="submission" date="2024-04" db="EMBL/GenBank/DDBJ databases">
        <title>Phylogenomic analyses of a clade within the roseobacter group suggest taxonomic reassignments of species of the genera Aestuariivita, Citreicella, Loktanella, Nautella, Pelagibaca, Ruegeria, Thalassobius, Thiobacimonas and Tropicibacter, and the proposal o.</title>
        <authorList>
            <person name="Jeon C.O."/>
        </authorList>
    </citation>
    <scope>NUCLEOTIDE SEQUENCE [LARGE SCALE GENOMIC DNA]</scope>
    <source>
        <strain evidence="3">BS5-3</strain>
    </source>
</reference>
<feature type="compositionally biased region" description="Basic residues" evidence="1">
    <location>
        <begin position="175"/>
        <end position="189"/>
    </location>
</feature>
<feature type="region of interest" description="Disordered" evidence="1">
    <location>
        <begin position="133"/>
        <end position="189"/>
    </location>
</feature>
<keyword evidence="3" id="KW-1185">Reference proteome</keyword>
<organism evidence="2 3">
    <name type="scientific">Yoonia phaeophyticola</name>
    <dbReference type="NCBI Taxonomy" id="3137369"/>
    <lineage>
        <taxon>Bacteria</taxon>
        <taxon>Pseudomonadati</taxon>
        <taxon>Pseudomonadota</taxon>
        <taxon>Alphaproteobacteria</taxon>
        <taxon>Rhodobacterales</taxon>
        <taxon>Paracoccaceae</taxon>
        <taxon>Yoonia</taxon>
    </lineage>
</organism>